<keyword evidence="2" id="KW-1185">Reference proteome</keyword>
<name>A0ACB9M7H9_9MYRT</name>
<comment type="caution">
    <text evidence="1">The sequence shown here is derived from an EMBL/GenBank/DDBJ whole genome shotgun (WGS) entry which is preliminary data.</text>
</comment>
<protein>
    <submittedName>
        <fullName evidence="1">Uncharacterized protein</fullName>
    </submittedName>
</protein>
<organism evidence="1 2">
    <name type="scientific">Melastoma candidum</name>
    <dbReference type="NCBI Taxonomy" id="119954"/>
    <lineage>
        <taxon>Eukaryota</taxon>
        <taxon>Viridiplantae</taxon>
        <taxon>Streptophyta</taxon>
        <taxon>Embryophyta</taxon>
        <taxon>Tracheophyta</taxon>
        <taxon>Spermatophyta</taxon>
        <taxon>Magnoliopsida</taxon>
        <taxon>eudicotyledons</taxon>
        <taxon>Gunneridae</taxon>
        <taxon>Pentapetalae</taxon>
        <taxon>rosids</taxon>
        <taxon>malvids</taxon>
        <taxon>Myrtales</taxon>
        <taxon>Melastomataceae</taxon>
        <taxon>Melastomatoideae</taxon>
        <taxon>Melastomateae</taxon>
        <taxon>Melastoma</taxon>
    </lineage>
</organism>
<sequence length="576" mass="62733">MESDPVGDRTPLVVVDVSSDEESPPIVVSNDDFDWLGELLCEEAIEGLAAEQQDDDDVVVIGESSPLDKSRKRKLEGSSARDRVDDDDDDDDDECLVLDGDPDKSATAMEGNKGTDDGSDSEELLVVGEKGQVACRDYPHPRHDCVKFAFNATPHEKHCDLCHCYVCDLPAPCIYWGTGMSNSDHCHATDKDRDWKIRRKDLKSGKRAGQVTFGMDNGIAEIVMPLPTQTSHNGQMPSAAFSAQQNLLSQHIMANQAAQSVIAGRTPIPTNCMPQNLPPLPAIYHWPRKSPADIFPPKLSFFQRCSSSMVNHSSSNICGGLRKQKSVNFKVGPPPHYPPGRVSHANSVVQLGEHHVRSSIRPQHASSVPRFNKMGTGCRPSVSRAGCVSNNGSCAPQVQCSSKFRRYTAINDGHNKISGQNSQLCTAFPSDIRNGHLSAAGTLPNIVHTQSSGFGHPNSGVSLDAWYVSATYQPIEDAGALNQSAHAPHQNQGVLLHPEAETTDPATIIQRQQKPIQPSDHNFPQEFDLGSMTMNNNWWSESDLPQGQFSIESPATVDMGALLFDFETPWNGVKGS</sequence>
<gene>
    <name evidence="1" type="ORF">MLD38_033099</name>
</gene>
<evidence type="ECO:0000313" key="2">
    <source>
        <dbReference type="Proteomes" id="UP001057402"/>
    </source>
</evidence>
<evidence type="ECO:0000313" key="1">
    <source>
        <dbReference type="EMBL" id="KAI4319511.1"/>
    </source>
</evidence>
<dbReference type="Proteomes" id="UP001057402">
    <property type="component" value="Chromosome 10"/>
</dbReference>
<proteinExistence type="predicted"/>
<reference evidence="2" key="1">
    <citation type="journal article" date="2023" name="Front. Plant Sci.">
        <title>Chromosomal-level genome assembly of Melastoma candidum provides insights into trichome evolution.</title>
        <authorList>
            <person name="Zhong Y."/>
            <person name="Wu W."/>
            <person name="Sun C."/>
            <person name="Zou P."/>
            <person name="Liu Y."/>
            <person name="Dai S."/>
            <person name="Zhou R."/>
        </authorList>
    </citation>
    <scope>NUCLEOTIDE SEQUENCE [LARGE SCALE GENOMIC DNA]</scope>
</reference>
<dbReference type="EMBL" id="CM042889">
    <property type="protein sequence ID" value="KAI4319511.1"/>
    <property type="molecule type" value="Genomic_DNA"/>
</dbReference>
<accession>A0ACB9M7H9</accession>